<comment type="similarity">
    <text evidence="1">Belongs to the SCO1/2 family.</text>
</comment>
<evidence type="ECO:0000256" key="1">
    <source>
        <dbReference type="ARBA" id="ARBA00010996"/>
    </source>
</evidence>
<dbReference type="OrthoDB" id="9790194at2"/>
<name>A0A2R8BSQ7_9RHOB</name>
<dbReference type="InterPro" id="IPR003782">
    <property type="entry name" value="SCO1/SenC"/>
</dbReference>
<evidence type="ECO:0000313" key="5">
    <source>
        <dbReference type="EMBL" id="SPJ23199.1"/>
    </source>
</evidence>
<reference evidence="5 6" key="1">
    <citation type="submission" date="2018-03" db="EMBL/GenBank/DDBJ databases">
        <authorList>
            <person name="Keele B.F."/>
        </authorList>
    </citation>
    <scope>NUCLEOTIDE SEQUENCE [LARGE SCALE GENOMIC DNA]</scope>
    <source>
        <strain evidence="5 6">CECT 8504</strain>
    </source>
</reference>
<dbReference type="Pfam" id="PF02630">
    <property type="entry name" value="SCO1-SenC"/>
    <property type="match status" value="1"/>
</dbReference>
<evidence type="ECO:0000313" key="6">
    <source>
        <dbReference type="Proteomes" id="UP000244912"/>
    </source>
</evidence>
<keyword evidence="4" id="KW-1015">Disulfide bond</keyword>
<keyword evidence="2 3" id="KW-0186">Copper</keyword>
<dbReference type="SUPFAM" id="SSF52833">
    <property type="entry name" value="Thioredoxin-like"/>
    <property type="match status" value="1"/>
</dbReference>
<dbReference type="PANTHER" id="PTHR12151:SF25">
    <property type="entry name" value="LINALOOL DEHYDRATASE_ISOMERASE DOMAIN-CONTAINING PROTEIN"/>
    <property type="match status" value="1"/>
</dbReference>
<evidence type="ECO:0000256" key="3">
    <source>
        <dbReference type="PIRSR" id="PIRSR603782-1"/>
    </source>
</evidence>
<gene>
    <name evidence="5" type="ORF">PAA8504_01004</name>
</gene>
<dbReference type="EMBL" id="ONZF01000002">
    <property type="protein sequence ID" value="SPJ23199.1"/>
    <property type="molecule type" value="Genomic_DNA"/>
</dbReference>
<protein>
    <recommendedName>
        <fullName evidence="7">SCO1 protein</fullName>
    </recommendedName>
</protein>
<keyword evidence="6" id="KW-1185">Reference proteome</keyword>
<dbReference type="CDD" id="cd02968">
    <property type="entry name" value="SCO"/>
    <property type="match status" value="1"/>
</dbReference>
<dbReference type="Proteomes" id="UP000244912">
    <property type="component" value="Unassembled WGS sequence"/>
</dbReference>
<dbReference type="GO" id="GO:0046872">
    <property type="term" value="F:metal ion binding"/>
    <property type="evidence" value="ECO:0007669"/>
    <property type="project" value="UniProtKB-KW"/>
</dbReference>
<evidence type="ECO:0008006" key="7">
    <source>
        <dbReference type="Google" id="ProtNLM"/>
    </source>
</evidence>
<dbReference type="InterPro" id="IPR036249">
    <property type="entry name" value="Thioredoxin-like_sf"/>
</dbReference>
<evidence type="ECO:0000256" key="2">
    <source>
        <dbReference type="ARBA" id="ARBA00023008"/>
    </source>
</evidence>
<dbReference type="PANTHER" id="PTHR12151">
    <property type="entry name" value="ELECTRON TRANSPORT PROTIN SCO1/SENC FAMILY MEMBER"/>
    <property type="match status" value="1"/>
</dbReference>
<evidence type="ECO:0000256" key="4">
    <source>
        <dbReference type="PIRSR" id="PIRSR603782-2"/>
    </source>
</evidence>
<dbReference type="RefSeq" id="WP_108893058.1">
    <property type="nucleotide sequence ID" value="NZ_ONZF01000002.1"/>
</dbReference>
<accession>A0A2R8BSQ7</accession>
<feature type="disulfide bond" description="Redox-active" evidence="4">
    <location>
        <begin position="80"/>
        <end position="84"/>
    </location>
</feature>
<sequence length="212" mass="22873">MTRLYAILASVAVLALIGGTAFFTLLGRSDDPFAPCRDGAVAGAAAIGGPFELVSETGETVTEAEVLDRPALVYFGYTFCPDVCPFDAARNAEAVDLLAEDGFDVRPVFISVDPERDTPAVLAEFTDYMHPDMVGLTGSPEQVRAATQAYRVYFSRRGEDPETYLMDHSVFTYLMLPEEGFIDIFRGAPGAAGSGVTAQEVAERTSCYLRQV</sequence>
<organism evidence="5 6">
    <name type="scientific">Palleronia abyssalis</name>
    <dbReference type="NCBI Taxonomy" id="1501240"/>
    <lineage>
        <taxon>Bacteria</taxon>
        <taxon>Pseudomonadati</taxon>
        <taxon>Pseudomonadota</taxon>
        <taxon>Alphaproteobacteria</taxon>
        <taxon>Rhodobacterales</taxon>
        <taxon>Roseobacteraceae</taxon>
        <taxon>Palleronia</taxon>
    </lineage>
</organism>
<keyword evidence="3" id="KW-0479">Metal-binding</keyword>
<dbReference type="AlphaFoldDB" id="A0A2R8BSQ7"/>
<proteinExistence type="inferred from homology"/>
<dbReference type="FunFam" id="3.40.30.10:FF:000013">
    <property type="entry name" value="Blast:Protein SCO1 homolog, mitochondrial"/>
    <property type="match status" value="1"/>
</dbReference>
<feature type="binding site" evidence="3">
    <location>
        <position position="80"/>
    </location>
    <ligand>
        <name>Cu cation</name>
        <dbReference type="ChEBI" id="CHEBI:23378"/>
    </ligand>
</feature>
<feature type="binding site" evidence="3">
    <location>
        <position position="84"/>
    </location>
    <ligand>
        <name>Cu cation</name>
        <dbReference type="ChEBI" id="CHEBI:23378"/>
    </ligand>
</feature>
<dbReference type="Gene3D" id="3.40.30.10">
    <property type="entry name" value="Glutaredoxin"/>
    <property type="match status" value="1"/>
</dbReference>
<feature type="binding site" evidence="3">
    <location>
        <position position="168"/>
    </location>
    <ligand>
        <name>Cu cation</name>
        <dbReference type="ChEBI" id="CHEBI:23378"/>
    </ligand>
</feature>